<organism evidence="1 2">
    <name type="scientific">Tribolium castaneum</name>
    <name type="common">Red flour beetle</name>
    <dbReference type="NCBI Taxonomy" id="7070"/>
    <lineage>
        <taxon>Eukaryota</taxon>
        <taxon>Metazoa</taxon>
        <taxon>Ecdysozoa</taxon>
        <taxon>Arthropoda</taxon>
        <taxon>Hexapoda</taxon>
        <taxon>Insecta</taxon>
        <taxon>Pterygota</taxon>
        <taxon>Neoptera</taxon>
        <taxon>Endopterygota</taxon>
        <taxon>Coleoptera</taxon>
        <taxon>Polyphaga</taxon>
        <taxon>Cucujiformia</taxon>
        <taxon>Tenebrionidae</taxon>
        <taxon>Tenebrionidae incertae sedis</taxon>
        <taxon>Tribolium</taxon>
    </lineage>
</organism>
<gene>
    <name evidence="1" type="primary">GLEAN_16419</name>
    <name evidence="1" type="ORF">TcasGA2_TC016419</name>
</gene>
<accession>D7EL18</accession>
<evidence type="ECO:0000313" key="2">
    <source>
        <dbReference type="Proteomes" id="UP000007266"/>
    </source>
</evidence>
<name>D7EL18_TRICA</name>
<dbReference type="InParanoid" id="D7EL18"/>
<reference evidence="1 2" key="1">
    <citation type="journal article" date="2008" name="Nature">
        <title>The genome of the model beetle and pest Tribolium castaneum.</title>
        <authorList>
            <consortium name="Tribolium Genome Sequencing Consortium"/>
            <person name="Richards S."/>
            <person name="Gibbs R.A."/>
            <person name="Weinstock G.M."/>
            <person name="Brown S.J."/>
            <person name="Denell R."/>
            <person name="Beeman R.W."/>
            <person name="Gibbs R."/>
            <person name="Beeman R.W."/>
            <person name="Brown S.J."/>
            <person name="Bucher G."/>
            <person name="Friedrich M."/>
            <person name="Grimmelikhuijzen C.J."/>
            <person name="Klingler M."/>
            <person name="Lorenzen M."/>
            <person name="Richards S."/>
            <person name="Roth S."/>
            <person name="Schroder R."/>
            <person name="Tautz D."/>
            <person name="Zdobnov E.M."/>
            <person name="Muzny D."/>
            <person name="Gibbs R.A."/>
            <person name="Weinstock G.M."/>
            <person name="Attaway T."/>
            <person name="Bell S."/>
            <person name="Buhay C.J."/>
            <person name="Chandrabose M.N."/>
            <person name="Chavez D."/>
            <person name="Clerk-Blankenburg K.P."/>
            <person name="Cree A."/>
            <person name="Dao M."/>
            <person name="Davis C."/>
            <person name="Chacko J."/>
            <person name="Dinh H."/>
            <person name="Dugan-Rocha S."/>
            <person name="Fowler G."/>
            <person name="Garner T.T."/>
            <person name="Garnes J."/>
            <person name="Gnirke A."/>
            <person name="Hawes A."/>
            <person name="Hernandez J."/>
            <person name="Hines S."/>
            <person name="Holder M."/>
            <person name="Hume J."/>
            <person name="Jhangiani S.N."/>
            <person name="Joshi V."/>
            <person name="Khan Z.M."/>
            <person name="Jackson L."/>
            <person name="Kovar C."/>
            <person name="Kowis A."/>
            <person name="Lee S."/>
            <person name="Lewis L.R."/>
            <person name="Margolis J."/>
            <person name="Morgan M."/>
            <person name="Nazareth L.V."/>
            <person name="Nguyen N."/>
            <person name="Okwuonu G."/>
            <person name="Parker D."/>
            <person name="Richards S."/>
            <person name="Ruiz S.J."/>
            <person name="Santibanez J."/>
            <person name="Savard J."/>
            <person name="Scherer S.E."/>
            <person name="Schneider B."/>
            <person name="Sodergren E."/>
            <person name="Tautz D."/>
            <person name="Vattahil S."/>
            <person name="Villasana D."/>
            <person name="White C.S."/>
            <person name="Wright R."/>
            <person name="Park Y."/>
            <person name="Beeman R.W."/>
            <person name="Lord J."/>
            <person name="Oppert B."/>
            <person name="Lorenzen M."/>
            <person name="Brown S."/>
            <person name="Wang L."/>
            <person name="Savard J."/>
            <person name="Tautz D."/>
            <person name="Richards S."/>
            <person name="Weinstock G."/>
            <person name="Gibbs R.A."/>
            <person name="Liu Y."/>
            <person name="Worley K."/>
            <person name="Weinstock G."/>
            <person name="Elsik C.G."/>
            <person name="Reese J.T."/>
            <person name="Elhaik E."/>
            <person name="Landan G."/>
            <person name="Graur D."/>
            <person name="Arensburger P."/>
            <person name="Atkinson P."/>
            <person name="Beeman R.W."/>
            <person name="Beidler J."/>
            <person name="Brown S.J."/>
            <person name="Demuth J.P."/>
            <person name="Drury D.W."/>
            <person name="Du Y.Z."/>
            <person name="Fujiwara H."/>
            <person name="Lorenzen M."/>
            <person name="Maselli V."/>
            <person name="Osanai M."/>
            <person name="Park Y."/>
            <person name="Robertson H.M."/>
            <person name="Tu Z."/>
            <person name="Wang J.J."/>
            <person name="Wang S."/>
            <person name="Richards S."/>
            <person name="Song H."/>
            <person name="Zhang L."/>
            <person name="Sodergren E."/>
            <person name="Werner D."/>
            <person name="Stanke M."/>
            <person name="Morgenstern B."/>
            <person name="Solovyev V."/>
            <person name="Kosarev P."/>
            <person name="Brown G."/>
            <person name="Chen H.C."/>
            <person name="Ermolaeva O."/>
            <person name="Hlavina W."/>
            <person name="Kapustin Y."/>
            <person name="Kiryutin B."/>
            <person name="Kitts P."/>
            <person name="Maglott D."/>
            <person name="Pruitt K."/>
            <person name="Sapojnikov V."/>
            <person name="Souvorov A."/>
            <person name="Mackey A.J."/>
            <person name="Waterhouse R.M."/>
            <person name="Wyder S."/>
            <person name="Zdobnov E.M."/>
            <person name="Zdobnov E.M."/>
            <person name="Wyder S."/>
            <person name="Kriventseva E.V."/>
            <person name="Kadowaki T."/>
            <person name="Bork P."/>
            <person name="Aranda M."/>
            <person name="Bao R."/>
            <person name="Beermann A."/>
            <person name="Berns N."/>
            <person name="Bolognesi R."/>
            <person name="Bonneton F."/>
            <person name="Bopp D."/>
            <person name="Brown S.J."/>
            <person name="Bucher G."/>
            <person name="Butts T."/>
            <person name="Chaumot A."/>
            <person name="Denell R.E."/>
            <person name="Ferrier D.E."/>
            <person name="Friedrich M."/>
            <person name="Gordon C.M."/>
            <person name="Jindra M."/>
            <person name="Klingler M."/>
            <person name="Lan Q."/>
            <person name="Lattorff H.M."/>
            <person name="Laudet V."/>
            <person name="von Levetsow C."/>
            <person name="Liu Z."/>
            <person name="Lutz R."/>
            <person name="Lynch J.A."/>
            <person name="da Fonseca R.N."/>
            <person name="Posnien N."/>
            <person name="Reuter R."/>
            <person name="Roth S."/>
            <person name="Savard J."/>
            <person name="Schinko J.B."/>
            <person name="Schmitt C."/>
            <person name="Schoppmeier M."/>
            <person name="Schroder R."/>
            <person name="Shippy T.D."/>
            <person name="Simonnet F."/>
            <person name="Marques-Souza H."/>
            <person name="Tautz D."/>
            <person name="Tomoyasu Y."/>
            <person name="Trauner J."/>
            <person name="Van der Zee M."/>
            <person name="Vervoort M."/>
            <person name="Wittkopp N."/>
            <person name="Wimmer E.A."/>
            <person name="Yang X."/>
            <person name="Jones A.K."/>
            <person name="Sattelle D.B."/>
            <person name="Ebert P.R."/>
            <person name="Nelson D."/>
            <person name="Scott J.G."/>
            <person name="Beeman R.W."/>
            <person name="Muthukrishnan S."/>
            <person name="Kramer K.J."/>
            <person name="Arakane Y."/>
            <person name="Beeman R.W."/>
            <person name="Zhu Q."/>
            <person name="Hogenkamp D."/>
            <person name="Dixit R."/>
            <person name="Oppert B."/>
            <person name="Jiang H."/>
            <person name="Zou Z."/>
            <person name="Marshall J."/>
            <person name="Elpidina E."/>
            <person name="Vinokurov K."/>
            <person name="Oppert C."/>
            <person name="Zou Z."/>
            <person name="Evans J."/>
            <person name="Lu Z."/>
            <person name="Zhao P."/>
            <person name="Sumathipala N."/>
            <person name="Altincicek B."/>
            <person name="Vilcinskas A."/>
            <person name="Williams M."/>
            <person name="Hultmark D."/>
            <person name="Hetru C."/>
            <person name="Jiang H."/>
            <person name="Grimmelikhuijzen C.J."/>
            <person name="Hauser F."/>
            <person name="Cazzamali G."/>
            <person name="Williamson M."/>
            <person name="Park Y."/>
            <person name="Li B."/>
            <person name="Tanaka Y."/>
            <person name="Predel R."/>
            <person name="Neupert S."/>
            <person name="Schachtner J."/>
            <person name="Verleyen P."/>
            <person name="Raible F."/>
            <person name="Bork P."/>
            <person name="Friedrich M."/>
            <person name="Walden K.K."/>
            <person name="Robertson H.M."/>
            <person name="Angeli S."/>
            <person name="Foret S."/>
            <person name="Bucher G."/>
            <person name="Schuetz S."/>
            <person name="Maleszka R."/>
            <person name="Wimmer E.A."/>
            <person name="Beeman R.W."/>
            <person name="Lorenzen M."/>
            <person name="Tomoyasu Y."/>
            <person name="Miller S.C."/>
            <person name="Grossmann D."/>
            <person name="Bucher G."/>
        </authorList>
    </citation>
    <scope>NUCLEOTIDE SEQUENCE [LARGE SCALE GENOMIC DNA]</scope>
    <source>
        <strain evidence="1 2">Georgia GA2</strain>
    </source>
</reference>
<dbReference type="PhylomeDB" id="D7EL18"/>
<protein>
    <submittedName>
        <fullName evidence="1">Uncharacterized protein</fullName>
    </submittedName>
</protein>
<dbReference type="EMBL" id="KQ971398">
    <property type="protein sequence ID" value="EFA11817.1"/>
    <property type="molecule type" value="Genomic_DNA"/>
</dbReference>
<proteinExistence type="predicted"/>
<keyword evidence="2" id="KW-1185">Reference proteome</keyword>
<dbReference type="Proteomes" id="UP000007266">
    <property type="component" value="Unassembled WGS sequence"/>
</dbReference>
<dbReference type="AlphaFoldDB" id="D7EL18"/>
<evidence type="ECO:0000313" key="1">
    <source>
        <dbReference type="EMBL" id="EFA11817.1"/>
    </source>
</evidence>
<sequence>MEAGPTKLRIQKEKALEATDILATLRPPTKRFNRRCRCVQRLPEIVKEETHYVNIIECKELSVCKSDPVRERVRTYQLL</sequence>
<dbReference type="HOGENOM" id="CLU_2609182_0_0_1"/>
<reference evidence="1 2" key="2">
    <citation type="journal article" date="2010" name="Nucleic Acids Res.">
        <title>BeetleBase in 2010: revisions to provide comprehensive genomic information for Tribolium castaneum.</title>
        <authorList>
            <person name="Kim H.S."/>
            <person name="Murphy T."/>
            <person name="Xia J."/>
            <person name="Caragea D."/>
            <person name="Park Y."/>
            <person name="Beeman R.W."/>
            <person name="Lorenzen M.D."/>
            <person name="Butcher S."/>
            <person name="Manak J.R."/>
            <person name="Brown S.J."/>
        </authorList>
    </citation>
    <scope>NUCLEOTIDE SEQUENCE [LARGE SCALE GENOMIC DNA]</scope>
    <source>
        <strain evidence="1 2">Georgia GA2</strain>
    </source>
</reference>